<organism evidence="2 3">
    <name type="scientific">Deinandra increscens subsp. villosa</name>
    <dbReference type="NCBI Taxonomy" id="3103831"/>
    <lineage>
        <taxon>Eukaryota</taxon>
        <taxon>Viridiplantae</taxon>
        <taxon>Streptophyta</taxon>
        <taxon>Embryophyta</taxon>
        <taxon>Tracheophyta</taxon>
        <taxon>Spermatophyta</taxon>
        <taxon>Magnoliopsida</taxon>
        <taxon>eudicotyledons</taxon>
        <taxon>Gunneridae</taxon>
        <taxon>Pentapetalae</taxon>
        <taxon>asterids</taxon>
        <taxon>campanulids</taxon>
        <taxon>Asterales</taxon>
        <taxon>Asteraceae</taxon>
        <taxon>Asteroideae</taxon>
        <taxon>Heliantheae alliance</taxon>
        <taxon>Madieae</taxon>
        <taxon>Madiinae</taxon>
        <taxon>Deinandra</taxon>
    </lineage>
</organism>
<dbReference type="PANTHER" id="PTHR31175:SF82">
    <property type="entry name" value="AUXIN-RESPONSIVE PROTEIN SAUR65"/>
    <property type="match status" value="1"/>
</dbReference>
<evidence type="ECO:0000313" key="3">
    <source>
        <dbReference type="Proteomes" id="UP001408789"/>
    </source>
</evidence>
<dbReference type="GO" id="GO:0009733">
    <property type="term" value="P:response to auxin"/>
    <property type="evidence" value="ECO:0007669"/>
    <property type="project" value="InterPro"/>
</dbReference>
<dbReference type="InterPro" id="IPR003676">
    <property type="entry name" value="SAUR_fam"/>
</dbReference>
<evidence type="ECO:0000313" key="2">
    <source>
        <dbReference type="EMBL" id="KAK9051902.1"/>
    </source>
</evidence>
<accession>A0AAP0CD60</accession>
<keyword evidence="3" id="KW-1185">Reference proteome</keyword>
<dbReference type="PANTHER" id="PTHR31175">
    <property type="entry name" value="AUXIN-RESPONSIVE FAMILY PROTEIN"/>
    <property type="match status" value="1"/>
</dbReference>
<dbReference type="Pfam" id="PF02519">
    <property type="entry name" value="Auxin_inducible"/>
    <property type="match status" value="1"/>
</dbReference>
<dbReference type="AlphaFoldDB" id="A0AAP0CD60"/>
<evidence type="ECO:0008006" key="4">
    <source>
        <dbReference type="Google" id="ProtNLM"/>
    </source>
</evidence>
<sequence length="134" mass="15236">MINTKKLIEFARKYRGMATIRRKTIATTTEVEKGHFVVYTVDGHRFTFPLGHLKSYIFRELLTMSEQEFGLPSSGPITFPCDASFMKDAANLIHQRAAVAKERALLQNLVTKSSYPSFYVDQERTGQQLVARAC</sequence>
<dbReference type="Proteomes" id="UP001408789">
    <property type="component" value="Unassembled WGS sequence"/>
</dbReference>
<protein>
    <recommendedName>
        <fullName evidence="4">Small auxin up regulated protein</fullName>
    </recommendedName>
</protein>
<comment type="similarity">
    <text evidence="1">Belongs to the ARG7 family.</text>
</comment>
<name>A0AAP0CD60_9ASTR</name>
<evidence type="ECO:0000256" key="1">
    <source>
        <dbReference type="ARBA" id="ARBA00006974"/>
    </source>
</evidence>
<reference evidence="2 3" key="1">
    <citation type="submission" date="2024-04" db="EMBL/GenBank/DDBJ databases">
        <title>The reference genome of an endangered Asteraceae, Deinandra increscens subsp. villosa, native to the Central Coast of California.</title>
        <authorList>
            <person name="Guilliams M."/>
            <person name="Hasenstab-Lehman K."/>
            <person name="Meyer R."/>
            <person name="Mcevoy S."/>
        </authorList>
    </citation>
    <scope>NUCLEOTIDE SEQUENCE [LARGE SCALE GENOMIC DNA]</scope>
    <source>
        <tissue evidence="2">Leaf</tissue>
    </source>
</reference>
<proteinExistence type="inferred from homology"/>
<gene>
    <name evidence="2" type="ORF">SSX86_028530</name>
</gene>
<dbReference type="EMBL" id="JBCNJP010000027">
    <property type="protein sequence ID" value="KAK9051902.1"/>
    <property type="molecule type" value="Genomic_DNA"/>
</dbReference>
<comment type="caution">
    <text evidence="2">The sequence shown here is derived from an EMBL/GenBank/DDBJ whole genome shotgun (WGS) entry which is preliminary data.</text>
</comment>